<dbReference type="AlphaFoldDB" id="A0A1W2E6Z8"/>
<dbReference type="Pfam" id="PF00027">
    <property type="entry name" value="cNMP_binding"/>
    <property type="match status" value="1"/>
</dbReference>
<dbReference type="SUPFAM" id="SSF51206">
    <property type="entry name" value="cAMP-binding domain-like"/>
    <property type="match status" value="1"/>
</dbReference>
<sequence length="319" mass="36772">MPNPAALNAVLNQLSAIHPLSDELCKEFVDKSIEISVKKDEYLMRKGELSKYVYFVVKGIITGQVPNKDETLISFITIDGEFLSAIEGMYGDKSCKEDVRAVEDSSLLAMCSSHFYSLYDRFPELNIVFRKILEAYYADAHYRSIFIRIGKVSDKYNYFLQTYPKHADRIPVAIAASFLNIKSATLLKMIAKMKDEKAMSLQLSRETIIAKMDKFQPYLQKKLTLQQLADLMNTKGHQLSYLLNEYFNENFNCFINRFRIDYILKEFAGKGNLDQYSMDGLGRQAGFSSKSTFFSEFKKRVGETPQNYFKQTIAEDHFK</sequence>
<dbReference type="InterPro" id="IPR014710">
    <property type="entry name" value="RmlC-like_jellyroll"/>
</dbReference>
<keyword evidence="5" id="KW-1185">Reference proteome</keyword>
<gene>
    <name evidence="4" type="ORF">SAMN04488101_110152</name>
</gene>
<keyword evidence="1" id="KW-0238">DNA-binding</keyword>
<evidence type="ECO:0000259" key="2">
    <source>
        <dbReference type="PROSITE" id="PS01124"/>
    </source>
</evidence>
<dbReference type="Gene3D" id="1.10.10.60">
    <property type="entry name" value="Homeodomain-like"/>
    <property type="match status" value="2"/>
</dbReference>
<feature type="domain" description="Cyclic nucleotide-binding" evidence="3">
    <location>
        <begin position="16"/>
        <end position="118"/>
    </location>
</feature>
<dbReference type="Gene3D" id="2.60.120.10">
    <property type="entry name" value="Jelly Rolls"/>
    <property type="match status" value="1"/>
</dbReference>
<dbReference type="PROSITE" id="PS50042">
    <property type="entry name" value="CNMP_BINDING_3"/>
    <property type="match status" value="1"/>
</dbReference>
<dbReference type="InterPro" id="IPR018490">
    <property type="entry name" value="cNMP-bd_dom_sf"/>
</dbReference>
<dbReference type="Proteomes" id="UP000192678">
    <property type="component" value="Unassembled WGS sequence"/>
</dbReference>
<keyword evidence="4" id="KW-0418">Kinase</keyword>
<dbReference type="EMBL" id="FWYB01000010">
    <property type="protein sequence ID" value="SMD05549.1"/>
    <property type="molecule type" value="Genomic_DNA"/>
</dbReference>
<dbReference type="GO" id="GO:0003700">
    <property type="term" value="F:DNA-binding transcription factor activity"/>
    <property type="evidence" value="ECO:0007669"/>
    <property type="project" value="InterPro"/>
</dbReference>
<dbReference type="GO" id="GO:0016301">
    <property type="term" value="F:kinase activity"/>
    <property type="evidence" value="ECO:0007669"/>
    <property type="project" value="UniProtKB-KW"/>
</dbReference>
<reference evidence="4 5" key="1">
    <citation type="submission" date="2017-04" db="EMBL/GenBank/DDBJ databases">
        <authorList>
            <person name="Afonso C.L."/>
            <person name="Miller P.J."/>
            <person name="Scott M.A."/>
            <person name="Spackman E."/>
            <person name="Goraichik I."/>
            <person name="Dimitrov K.M."/>
            <person name="Suarez D.L."/>
            <person name="Swayne D.E."/>
        </authorList>
    </citation>
    <scope>NUCLEOTIDE SEQUENCE [LARGE SCALE GENOMIC DNA]</scope>
    <source>
        <strain evidence="4 5">DSM 19625</strain>
    </source>
</reference>
<evidence type="ECO:0000256" key="1">
    <source>
        <dbReference type="ARBA" id="ARBA00023125"/>
    </source>
</evidence>
<dbReference type="InterPro" id="IPR018060">
    <property type="entry name" value="HTH_AraC"/>
</dbReference>
<accession>A0A1W2E6Z8</accession>
<dbReference type="OrthoDB" id="792939at2"/>
<dbReference type="STRING" id="475255.SAMN04488101_110152"/>
<dbReference type="PANTHER" id="PTHR43280">
    <property type="entry name" value="ARAC-FAMILY TRANSCRIPTIONAL REGULATOR"/>
    <property type="match status" value="1"/>
</dbReference>
<protein>
    <submittedName>
        <fullName evidence="4">cAMP-binding domain of CRP or a regulatory subunit of cAMP-dependent protein kinases</fullName>
    </submittedName>
</protein>
<dbReference type="RefSeq" id="WP_084290862.1">
    <property type="nucleotide sequence ID" value="NZ_FWYB01000010.1"/>
</dbReference>
<dbReference type="PROSITE" id="PS01124">
    <property type="entry name" value="HTH_ARAC_FAMILY_2"/>
    <property type="match status" value="1"/>
</dbReference>
<proteinExistence type="predicted"/>
<dbReference type="GO" id="GO:0043565">
    <property type="term" value="F:sequence-specific DNA binding"/>
    <property type="evidence" value="ECO:0007669"/>
    <property type="project" value="InterPro"/>
</dbReference>
<dbReference type="CDD" id="cd00038">
    <property type="entry name" value="CAP_ED"/>
    <property type="match status" value="1"/>
</dbReference>
<evidence type="ECO:0000313" key="4">
    <source>
        <dbReference type="EMBL" id="SMD05549.1"/>
    </source>
</evidence>
<dbReference type="Pfam" id="PF12833">
    <property type="entry name" value="HTH_18"/>
    <property type="match status" value="1"/>
</dbReference>
<organism evidence="4 5">
    <name type="scientific">Pedobacter nyackensis</name>
    <dbReference type="NCBI Taxonomy" id="475255"/>
    <lineage>
        <taxon>Bacteria</taxon>
        <taxon>Pseudomonadati</taxon>
        <taxon>Bacteroidota</taxon>
        <taxon>Sphingobacteriia</taxon>
        <taxon>Sphingobacteriales</taxon>
        <taxon>Sphingobacteriaceae</taxon>
        <taxon>Pedobacter</taxon>
    </lineage>
</organism>
<name>A0A1W2E6Z8_9SPHI</name>
<evidence type="ECO:0000259" key="3">
    <source>
        <dbReference type="PROSITE" id="PS50042"/>
    </source>
</evidence>
<feature type="domain" description="HTH araC/xylS-type" evidence="2">
    <location>
        <begin position="219"/>
        <end position="311"/>
    </location>
</feature>
<keyword evidence="4" id="KW-0808">Transferase</keyword>
<evidence type="ECO:0000313" key="5">
    <source>
        <dbReference type="Proteomes" id="UP000192678"/>
    </source>
</evidence>
<dbReference type="InterPro" id="IPR000595">
    <property type="entry name" value="cNMP-bd_dom"/>
</dbReference>
<dbReference type="SMART" id="SM00342">
    <property type="entry name" value="HTH_ARAC"/>
    <property type="match status" value="1"/>
</dbReference>
<dbReference type="PANTHER" id="PTHR43280:SF29">
    <property type="entry name" value="ARAC-FAMILY TRANSCRIPTIONAL REGULATOR"/>
    <property type="match status" value="1"/>
</dbReference>